<organism evidence="4 5">
    <name type="scientific">Terriglobus roseus</name>
    <dbReference type="NCBI Taxonomy" id="392734"/>
    <lineage>
        <taxon>Bacteria</taxon>
        <taxon>Pseudomonadati</taxon>
        <taxon>Acidobacteriota</taxon>
        <taxon>Terriglobia</taxon>
        <taxon>Terriglobales</taxon>
        <taxon>Acidobacteriaceae</taxon>
        <taxon>Terriglobus</taxon>
    </lineage>
</organism>
<dbReference type="GO" id="GO:0017057">
    <property type="term" value="F:6-phosphogluconolactonase activity"/>
    <property type="evidence" value="ECO:0007669"/>
    <property type="project" value="TreeGrafter"/>
</dbReference>
<evidence type="ECO:0000256" key="1">
    <source>
        <dbReference type="ARBA" id="ARBA00005564"/>
    </source>
</evidence>
<dbReference type="PANTHER" id="PTHR30344">
    <property type="entry name" value="6-PHOSPHOGLUCONOLACTONASE-RELATED"/>
    <property type="match status" value="1"/>
</dbReference>
<dbReference type="AlphaFoldDB" id="A0A1G7PDP9"/>
<dbReference type="SUPFAM" id="SSF50974">
    <property type="entry name" value="Nitrous oxide reductase, N-terminal domain"/>
    <property type="match status" value="1"/>
</dbReference>
<dbReference type="PANTHER" id="PTHR30344:SF1">
    <property type="entry name" value="6-PHOSPHOGLUCONOLACTONASE"/>
    <property type="match status" value="1"/>
</dbReference>
<dbReference type="EMBL" id="LT629690">
    <property type="protein sequence ID" value="SDF84436.1"/>
    <property type="molecule type" value="Genomic_DNA"/>
</dbReference>
<dbReference type="Gene3D" id="2.130.10.10">
    <property type="entry name" value="YVTN repeat-like/Quinoprotein amine dehydrogenase"/>
    <property type="match status" value="1"/>
</dbReference>
<keyword evidence="5" id="KW-1185">Reference proteome</keyword>
<evidence type="ECO:0000256" key="2">
    <source>
        <dbReference type="ARBA" id="ARBA00022526"/>
    </source>
</evidence>
<protein>
    <submittedName>
        <fullName evidence="4">6-phosphogluconolactonase</fullName>
    </submittedName>
</protein>
<evidence type="ECO:0000313" key="4">
    <source>
        <dbReference type="EMBL" id="SDF84436.1"/>
    </source>
</evidence>
<gene>
    <name evidence="4" type="ORF">SAMN05444167_3473</name>
</gene>
<dbReference type="InterPro" id="IPR015943">
    <property type="entry name" value="WD40/YVTN_repeat-like_dom_sf"/>
</dbReference>
<dbReference type="InterPro" id="IPR019405">
    <property type="entry name" value="Lactonase_7-beta_prop"/>
</dbReference>
<keyword evidence="2" id="KW-0313">Glucose metabolism</keyword>
<reference evidence="4 5" key="1">
    <citation type="submission" date="2016-10" db="EMBL/GenBank/DDBJ databases">
        <authorList>
            <person name="de Groot N.N."/>
        </authorList>
    </citation>
    <scope>NUCLEOTIDE SEQUENCE [LARGE SCALE GENOMIC DNA]</scope>
    <source>
        <strain evidence="4 5">GAS232</strain>
    </source>
</reference>
<dbReference type="InterPro" id="IPR011045">
    <property type="entry name" value="N2O_reductase_N"/>
</dbReference>
<proteinExistence type="inferred from homology"/>
<keyword evidence="2" id="KW-0119">Carbohydrate metabolism</keyword>
<dbReference type="InterPro" id="IPR050282">
    <property type="entry name" value="Cycloisomerase_2"/>
</dbReference>
<dbReference type="Pfam" id="PF10282">
    <property type="entry name" value="Lactonase"/>
    <property type="match status" value="1"/>
</dbReference>
<accession>A0A1G7PDP9</accession>
<comment type="similarity">
    <text evidence="1">Belongs to the cycloisomerase 2 family.</text>
</comment>
<name>A0A1G7PDP9_9BACT</name>
<evidence type="ECO:0000313" key="5">
    <source>
        <dbReference type="Proteomes" id="UP000182427"/>
    </source>
</evidence>
<evidence type="ECO:0000256" key="3">
    <source>
        <dbReference type="SAM" id="MobiDB-lite"/>
    </source>
</evidence>
<feature type="region of interest" description="Disordered" evidence="3">
    <location>
        <begin position="148"/>
        <end position="167"/>
    </location>
</feature>
<sequence>MMVRGAAAQAKGQRLFIGTANTARDGSGIGPGIFAAQFVDGKLTQPELIAKIDSPGFLATAKGMLFAQATASNAAGKRVSVAVSYRIGSGHSISELGRAFSQDGGGCHIGVSKDARAAFISNYGPGNVSSFLVEPSGKMSEASFIQFPASEHGPDKDRQTSAHAHSGLTSPDGDFVFVNDLGCDRIHVFRLDHATAKLEPHKPDHWAGTAGAGPRHLVFHPNGEWVYNINEMGSSVDQLLWNPTHGVLTTKGTWSTIPNGAPGKDQSRSCEMCFSKDFRFLYASNRIHESFAVFAIDAATGNLKLIQERMNPGHESRHMAIDASGKWFLSANQFSGDISVFPIDTATGKLGERTSQVQIAGPSCLLFA</sequence>
<dbReference type="GO" id="GO:0006006">
    <property type="term" value="P:glucose metabolic process"/>
    <property type="evidence" value="ECO:0007669"/>
    <property type="project" value="UniProtKB-KW"/>
</dbReference>
<dbReference type="Proteomes" id="UP000182427">
    <property type="component" value="Chromosome I"/>
</dbReference>